<dbReference type="AlphaFoldDB" id="A0AAP8QB18"/>
<dbReference type="SUPFAM" id="SSF88946">
    <property type="entry name" value="Sigma2 domain of RNA polymerase sigma factors"/>
    <property type="match status" value="1"/>
</dbReference>
<name>A0AAP8QB18_BRELA</name>
<dbReference type="Gene3D" id="1.10.1740.10">
    <property type="match status" value="1"/>
</dbReference>
<dbReference type="InterPro" id="IPR013249">
    <property type="entry name" value="RNA_pol_sigma70_r4_t2"/>
</dbReference>
<evidence type="ECO:0000256" key="5">
    <source>
        <dbReference type="ARBA" id="ARBA00023163"/>
    </source>
</evidence>
<dbReference type="Proteomes" id="UP000239759">
    <property type="component" value="Unassembled WGS sequence"/>
</dbReference>
<accession>A0AAP8QB18</accession>
<evidence type="ECO:0000259" key="8">
    <source>
        <dbReference type="Pfam" id="PF08281"/>
    </source>
</evidence>
<keyword evidence="3 6" id="KW-0731">Sigma factor</keyword>
<dbReference type="NCBIfam" id="TIGR02937">
    <property type="entry name" value="sigma70-ECF"/>
    <property type="match status" value="1"/>
</dbReference>
<evidence type="ECO:0000256" key="3">
    <source>
        <dbReference type="ARBA" id="ARBA00023082"/>
    </source>
</evidence>
<keyword evidence="2 6" id="KW-0805">Transcription regulation</keyword>
<dbReference type="Pfam" id="PF04542">
    <property type="entry name" value="Sigma70_r2"/>
    <property type="match status" value="1"/>
</dbReference>
<gene>
    <name evidence="9" type="ORF">C4A77_19205</name>
</gene>
<dbReference type="PROSITE" id="PS01063">
    <property type="entry name" value="SIGMA70_ECF"/>
    <property type="match status" value="1"/>
</dbReference>
<dbReference type="InterPro" id="IPR014284">
    <property type="entry name" value="RNA_pol_sigma-70_dom"/>
</dbReference>
<dbReference type="PANTHER" id="PTHR43133:SF51">
    <property type="entry name" value="RNA POLYMERASE SIGMA FACTOR"/>
    <property type="match status" value="1"/>
</dbReference>
<dbReference type="SUPFAM" id="SSF88659">
    <property type="entry name" value="Sigma3 and sigma4 domains of RNA polymerase sigma factors"/>
    <property type="match status" value="1"/>
</dbReference>
<dbReference type="InterPro" id="IPR036388">
    <property type="entry name" value="WH-like_DNA-bd_sf"/>
</dbReference>
<dbReference type="GO" id="GO:0006950">
    <property type="term" value="P:response to stress"/>
    <property type="evidence" value="ECO:0007669"/>
    <property type="project" value="UniProtKB-ARBA"/>
</dbReference>
<dbReference type="CDD" id="cd06171">
    <property type="entry name" value="Sigma70_r4"/>
    <property type="match status" value="1"/>
</dbReference>
<evidence type="ECO:0000256" key="6">
    <source>
        <dbReference type="RuleBase" id="RU000716"/>
    </source>
</evidence>
<dbReference type="InterPro" id="IPR000838">
    <property type="entry name" value="RNA_pol_sigma70_ECF_CS"/>
</dbReference>
<dbReference type="InterPro" id="IPR007627">
    <property type="entry name" value="RNA_pol_sigma70_r2"/>
</dbReference>
<dbReference type="InterPro" id="IPR013324">
    <property type="entry name" value="RNA_pol_sigma_r3/r4-like"/>
</dbReference>
<dbReference type="InterPro" id="IPR013325">
    <property type="entry name" value="RNA_pol_sigma_r2"/>
</dbReference>
<proteinExistence type="inferred from homology"/>
<dbReference type="GO" id="GO:0006352">
    <property type="term" value="P:DNA-templated transcription initiation"/>
    <property type="evidence" value="ECO:0007669"/>
    <property type="project" value="InterPro"/>
</dbReference>
<feature type="domain" description="RNA polymerase sigma factor 70 region 4 type 2" evidence="8">
    <location>
        <begin position="170"/>
        <end position="220"/>
    </location>
</feature>
<dbReference type="Gene3D" id="1.10.10.10">
    <property type="entry name" value="Winged helix-like DNA-binding domain superfamily/Winged helix DNA-binding domain"/>
    <property type="match status" value="1"/>
</dbReference>
<evidence type="ECO:0000259" key="7">
    <source>
        <dbReference type="Pfam" id="PF04542"/>
    </source>
</evidence>
<dbReference type="GO" id="GO:0016987">
    <property type="term" value="F:sigma factor activity"/>
    <property type="evidence" value="ECO:0007669"/>
    <property type="project" value="UniProtKB-KW"/>
</dbReference>
<dbReference type="PANTHER" id="PTHR43133">
    <property type="entry name" value="RNA POLYMERASE ECF-TYPE SIGMA FACTO"/>
    <property type="match status" value="1"/>
</dbReference>
<dbReference type="Pfam" id="PF08281">
    <property type="entry name" value="Sigma70_r4_2"/>
    <property type="match status" value="1"/>
</dbReference>
<evidence type="ECO:0000256" key="1">
    <source>
        <dbReference type="ARBA" id="ARBA00010641"/>
    </source>
</evidence>
<feature type="domain" description="RNA polymerase sigma-70 region 2" evidence="7">
    <location>
        <begin position="68"/>
        <end position="132"/>
    </location>
</feature>
<keyword evidence="5 6" id="KW-0804">Transcription</keyword>
<evidence type="ECO:0000256" key="4">
    <source>
        <dbReference type="ARBA" id="ARBA00023125"/>
    </source>
</evidence>
<organism evidence="9 10">
    <name type="scientific">Brevibacillus laterosporus</name>
    <name type="common">Bacillus laterosporus</name>
    <dbReference type="NCBI Taxonomy" id="1465"/>
    <lineage>
        <taxon>Bacteria</taxon>
        <taxon>Bacillati</taxon>
        <taxon>Bacillota</taxon>
        <taxon>Bacilli</taxon>
        <taxon>Bacillales</taxon>
        <taxon>Paenibacillaceae</taxon>
        <taxon>Brevibacillus</taxon>
    </lineage>
</organism>
<reference evidence="9 10" key="1">
    <citation type="submission" date="2018-02" db="EMBL/GenBank/DDBJ databases">
        <title>Comparative analysis of genomes of three Brevibacillus laterosporus strains producers of potent antimicrobials isolated from silage.</title>
        <authorList>
            <person name="Kojic M."/>
            <person name="Miljkovic M."/>
            <person name="Studholme D."/>
            <person name="Filipic B."/>
        </authorList>
    </citation>
    <scope>NUCLEOTIDE SEQUENCE [LARGE SCALE GENOMIC DNA]</scope>
    <source>
        <strain evidence="9 10">BGSP11</strain>
    </source>
</reference>
<protein>
    <recommendedName>
        <fullName evidence="6">RNA polymerase sigma factor</fullName>
    </recommendedName>
</protein>
<dbReference type="InterPro" id="IPR039425">
    <property type="entry name" value="RNA_pol_sigma-70-like"/>
</dbReference>
<sequence>MTELDVNRSPMRAVFHVEWKYFYKNYCHKNCLAESNFIEEKEYIKRVNTLEKAEIALTMSKEIIFESLMHEYGQKILNMVYLMIKDQKIAEDITQETFMKAYMNWDCFRGESEPKTWLYRIAINETKKYVRSWSFRTIFSKLTLQSQQQAQNKVTDDTESVFFKQNRATELKKLVKSLSPDYRQVIILRYYQELEMKEIAFIMQMKEEAVRKRLSRARQQIKQMLESRGESWV</sequence>
<comment type="caution">
    <text evidence="9">The sequence shown here is derived from an EMBL/GenBank/DDBJ whole genome shotgun (WGS) entry which is preliminary data.</text>
</comment>
<dbReference type="EMBL" id="PRKQ01000027">
    <property type="protein sequence ID" value="PPA93333.1"/>
    <property type="molecule type" value="Genomic_DNA"/>
</dbReference>
<evidence type="ECO:0000256" key="2">
    <source>
        <dbReference type="ARBA" id="ARBA00023015"/>
    </source>
</evidence>
<evidence type="ECO:0000313" key="9">
    <source>
        <dbReference type="EMBL" id="PPA93333.1"/>
    </source>
</evidence>
<keyword evidence="4 6" id="KW-0238">DNA-binding</keyword>
<dbReference type="GO" id="GO:0003677">
    <property type="term" value="F:DNA binding"/>
    <property type="evidence" value="ECO:0007669"/>
    <property type="project" value="UniProtKB-KW"/>
</dbReference>
<evidence type="ECO:0000313" key="10">
    <source>
        <dbReference type="Proteomes" id="UP000239759"/>
    </source>
</evidence>
<comment type="similarity">
    <text evidence="1 6">Belongs to the sigma-70 factor family. ECF subfamily.</text>
</comment>